<dbReference type="SUPFAM" id="SSF56024">
    <property type="entry name" value="Phospholipase D/nuclease"/>
    <property type="match status" value="1"/>
</dbReference>
<gene>
    <name evidence="1" type="ORF">LMG26845_03934</name>
</gene>
<keyword evidence="2" id="KW-1185">Reference proteome</keyword>
<protein>
    <submittedName>
        <fullName evidence="1">Uncharacterized protein</fullName>
    </submittedName>
</protein>
<evidence type="ECO:0000313" key="1">
    <source>
        <dbReference type="EMBL" id="CAB3674205.1"/>
    </source>
</evidence>
<dbReference type="EMBL" id="CADIJR010000042">
    <property type="protein sequence ID" value="CAB3674205.1"/>
    <property type="molecule type" value="Genomic_DNA"/>
</dbReference>
<evidence type="ECO:0000313" key="2">
    <source>
        <dbReference type="Proteomes" id="UP000507979"/>
    </source>
</evidence>
<dbReference type="Gene3D" id="3.30.870.10">
    <property type="entry name" value="Endonuclease Chain A"/>
    <property type="match status" value="1"/>
</dbReference>
<name>A0A6J5AQ56_9BURK</name>
<dbReference type="Proteomes" id="UP000507979">
    <property type="component" value="Unassembled WGS sequence"/>
</dbReference>
<reference evidence="1 2" key="1">
    <citation type="submission" date="2020-04" db="EMBL/GenBank/DDBJ databases">
        <authorList>
            <person name="De Canck E."/>
        </authorList>
    </citation>
    <scope>NUCLEOTIDE SEQUENCE [LARGE SCALE GENOMIC DNA]</scope>
    <source>
        <strain evidence="1 2">LMG 26845</strain>
    </source>
</reference>
<dbReference type="AlphaFoldDB" id="A0A6J5AQ56"/>
<organism evidence="1 2">
    <name type="scientific">Achromobacter insuavis</name>
    <dbReference type="NCBI Taxonomy" id="1287735"/>
    <lineage>
        <taxon>Bacteria</taxon>
        <taxon>Pseudomonadati</taxon>
        <taxon>Pseudomonadota</taxon>
        <taxon>Betaproteobacteria</taxon>
        <taxon>Burkholderiales</taxon>
        <taxon>Alcaligenaceae</taxon>
        <taxon>Achromobacter</taxon>
    </lineage>
</organism>
<accession>A0A6J5AQ56</accession>
<sequence>MRPVRILTQSGTVANVIIQQLQTCQRAWIAVAWATENEVFYELLKQERKLEVVVIGTHGSLTAPSCIERLATCNWVSFRSAKGPLFHPKLYLFEHGDRYTAIVGSHNMTRGAFQNNIELSTASEFEKNDPTVLALRQFVEQSAKGPCITPTAAFISHYRASHRAAQSQRKTIDELYQAEPDRMEEKVRTDAPIHMEWDDWLAKVNAAPNNGCSRRLDMLDQVQTLLRQPGGFLKLSIEDRKRIAGTTTARPKQADDIDWHFFGAMTSAHRFGHSYAHLIEKENPIEVASALDLIPAEFPPTRENWLEYWAALERAAGDEGGIGIVGATRLACLKRPDYFVPISSTNVTRLSEQLGVPKEALKDARDYWDTVVETILLTPWWNEERPAGLEQARLWRARSAMLDAIVYAGNSV</sequence>
<proteinExistence type="predicted"/>